<dbReference type="OrthoDB" id="448448at2759"/>
<dbReference type="GO" id="GO:0004386">
    <property type="term" value="F:helicase activity"/>
    <property type="evidence" value="ECO:0007669"/>
    <property type="project" value="UniProtKB-KW"/>
</dbReference>
<keyword evidence="1" id="KW-0067">ATP-binding</keyword>
<reference evidence="1" key="1">
    <citation type="submission" date="2017-10" db="EMBL/GenBank/DDBJ databases">
        <title>Transcriptome Assembly of Sugarcane Aphid Adults.</title>
        <authorList>
            <person name="Scully E.D."/>
            <person name="Palmer N.A."/>
            <person name="Geib S.M."/>
            <person name="Sarath G."/>
            <person name="Sattler S.E."/>
        </authorList>
    </citation>
    <scope>NUCLEOTIDE SEQUENCE</scope>
    <source>
        <tissue evidence="1">Whole body</tissue>
    </source>
</reference>
<accession>A0A2H8TIN3</accession>
<keyword evidence="1" id="KW-0547">Nucleotide-binding</keyword>
<dbReference type="SUPFAM" id="SSF52540">
    <property type="entry name" value="P-loop containing nucleoside triphosphate hydrolases"/>
    <property type="match status" value="1"/>
</dbReference>
<name>A0A2H8TIN3_9HEMI</name>
<protein>
    <submittedName>
        <fullName evidence="1">Lymphoid-specific helicase</fullName>
    </submittedName>
</protein>
<evidence type="ECO:0000313" key="1">
    <source>
        <dbReference type="EMBL" id="MBW13900.1"/>
    </source>
</evidence>
<dbReference type="PANTHER" id="PTHR47161:SF1">
    <property type="entry name" value="LYMPHOID-SPECIFIC HELICASE"/>
    <property type="match status" value="1"/>
</dbReference>
<keyword evidence="1" id="KW-0347">Helicase</keyword>
<dbReference type="AlphaFoldDB" id="A0A2H8TIN3"/>
<organism evidence="1">
    <name type="scientific">Melanaphis sacchari</name>
    <dbReference type="NCBI Taxonomy" id="742174"/>
    <lineage>
        <taxon>Eukaryota</taxon>
        <taxon>Metazoa</taxon>
        <taxon>Ecdysozoa</taxon>
        <taxon>Arthropoda</taxon>
        <taxon>Hexapoda</taxon>
        <taxon>Insecta</taxon>
        <taxon>Pterygota</taxon>
        <taxon>Neoptera</taxon>
        <taxon>Paraneoptera</taxon>
        <taxon>Hemiptera</taxon>
        <taxon>Sternorrhyncha</taxon>
        <taxon>Aphidomorpha</taxon>
        <taxon>Aphidoidea</taxon>
        <taxon>Aphididae</taxon>
        <taxon>Aphidini</taxon>
        <taxon>Melanaphis</taxon>
    </lineage>
</organism>
<dbReference type="Gene3D" id="3.40.50.300">
    <property type="entry name" value="P-loop containing nucleotide triphosphate hydrolases"/>
    <property type="match status" value="1"/>
</dbReference>
<proteinExistence type="predicted"/>
<gene>
    <name evidence="1" type="primary">HELLS_1</name>
</gene>
<dbReference type="GO" id="GO:0006346">
    <property type="term" value="P:DNA methylation-dependent constitutive heterochromatin formation"/>
    <property type="evidence" value="ECO:0007669"/>
    <property type="project" value="TreeGrafter"/>
</dbReference>
<sequence>MFQNPQADLQAQDRCHRMGQNKPVVVYRFCSKNSIDERILNFATAKRKLEKMIIGSGSFSRTTTLNISNIEELLNLLKSSEYTKKIQPNGFILSDEELDAILDRSDMYNSAPITLTSQSAEHFKVVTNS</sequence>
<dbReference type="GO" id="GO:0031508">
    <property type="term" value="P:pericentric heterochromatin formation"/>
    <property type="evidence" value="ECO:0007669"/>
    <property type="project" value="TreeGrafter"/>
</dbReference>
<dbReference type="EMBL" id="GFXV01002095">
    <property type="protein sequence ID" value="MBW13900.1"/>
    <property type="molecule type" value="Transcribed_RNA"/>
</dbReference>
<keyword evidence="1" id="KW-0378">Hydrolase</keyword>
<dbReference type="GO" id="GO:0044027">
    <property type="term" value="P:negative regulation of gene expression via chromosomal CpG island methylation"/>
    <property type="evidence" value="ECO:0007669"/>
    <property type="project" value="TreeGrafter"/>
</dbReference>
<dbReference type="PANTHER" id="PTHR47161">
    <property type="entry name" value="LYMPHOID-SPECIFIC HELICASE"/>
    <property type="match status" value="1"/>
</dbReference>
<dbReference type="GO" id="GO:0005721">
    <property type="term" value="C:pericentric heterochromatin"/>
    <property type="evidence" value="ECO:0007669"/>
    <property type="project" value="TreeGrafter"/>
</dbReference>
<dbReference type="GO" id="GO:0003682">
    <property type="term" value="F:chromatin binding"/>
    <property type="evidence" value="ECO:0007669"/>
    <property type="project" value="TreeGrafter"/>
</dbReference>
<dbReference type="GO" id="GO:0005634">
    <property type="term" value="C:nucleus"/>
    <property type="evidence" value="ECO:0007669"/>
    <property type="project" value="TreeGrafter"/>
</dbReference>
<dbReference type="InterPro" id="IPR027417">
    <property type="entry name" value="P-loop_NTPase"/>
</dbReference>